<dbReference type="Proteomes" id="UP000254841">
    <property type="component" value="Unassembled WGS sequence"/>
</dbReference>
<evidence type="ECO:0000256" key="1">
    <source>
        <dbReference type="SAM" id="MobiDB-lite"/>
    </source>
</evidence>
<accession>A0A377J2L8</accession>
<evidence type="ECO:0000313" key="4">
    <source>
        <dbReference type="Proteomes" id="UP000254841"/>
    </source>
</evidence>
<proteinExistence type="predicted"/>
<evidence type="ECO:0000259" key="2">
    <source>
        <dbReference type="Pfam" id="PF14393"/>
    </source>
</evidence>
<dbReference type="InterPro" id="IPR025536">
    <property type="entry name" value="DUF4422"/>
</dbReference>
<feature type="compositionally biased region" description="Polar residues" evidence="1">
    <location>
        <begin position="125"/>
        <end position="135"/>
    </location>
</feature>
<keyword evidence="3" id="KW-0378">Hydrolase</keyword>
<dbReference type="RefSeq" id="WP_115011044.1">
    <property type="nucleotide sequence ID" value="NZ_UGHV01000001.1"/>
</dbReference>
<feature type="compositionally biased region" description="Basic and acidic residues" evidence="1">
    <location>
        <begin position="136"/>
        <end position="146"/>
    </location>
</feature>
<sequence>MPDTPTPKDPATPKPRATILVCYHKFSTPIIASEILRPIIVGAANMGEGARSLQEKLESKLPKNLRLGGGQQIALDSSSSLSLRGDTIAEAIYTNAQNADSTQTHNEAFLEMDCHADTSARNDRSNAPNATNARKSQAEAKVDSRENATNARKSAKDSKRDYSASAESMDCHADKSARNDSSFGHCERSEAIHNSSPKQAKHSFCGKATSPVLRDDSGENISHLNANFCELTAMYWAWKNVDSSYYGLFHYRRILDLSEQAQQIRTDYPIIVSPRSYNPKRQGLTTENITKLLQEYDIILPQGYKNHYNLPCDEGLDNYGIYAHYHYAKDLDRIIELIKSRHPEMQVALESTLFTYPPRWHIANIFIMRKELYFAYCEWLFSLLFDLSKETDLSNYTPYQARIYGFLSERMFNIWLAYQRHTQTLKILEAPMLLLTKHTKPLIGWDINEKHKRFYLFGVRVYKKSVNPKS</sequence>
<reference evidence="3 4" key="1">
    <citation type="submission" date="2018-06" db="EMBL/GenBank/DDBJ databases">
        <authorList>
            <consortium name="Pathogen Informatics"/>
            <person name="Doyle S."/>
        </authorList>
    </citation>
    <scope>NUCLEOTIDE SEQUENCE [LARGE SCALE GENOMIC DNA]</scope>
    <source>
        <strain evidence="3 4">NCTC12410</strain>
    </source>
</reference>
<organism evidence="3 4">
    <name type="scientific">Helicobacter canis</name>
    <dbReference type="NCBI Taxonomy" id="29419"/>
    <lineage>
        <taxon>Bacteria</taxon>
        <taxon>Pseudomonadati</taxon>
        <taxon>Campylobacterota</taxon>
        <taxon>Epsilonproteobacteria</taxon>
        <taxon>Campylobacterales</taxon>
        <taxon>Helicobacteraceae</taxon>
        <taxon>Helicobacter</taxon>
    </lineage>
</organism>
<dbReference type="Pfam" id="PF14393">
    <property type="entry name" value="DUF4422"/>
    <property type="match status" value="1"/>
</dbReference>
<feature type="domain" description="DUF4422" evidence="2">
    <location>
        <begin position="207"/>
        <end position="418"/>
    </location>
</feature>
<feature type="region of interest" description="Disordered" evidence="1">
    <location>
        <begin position="119"/>
        <end position="183"/>
    </location>
</feature>
<dbReference type="EMBL" id="UGHV01000001">
    <property type="protein sequence ID" value="STO96737.1"/>
    <property type="molecule type" value="Genomic_DNA"/>
</dbReference>
<dbReference type="EC" id="3.6.-.-" evidence="3"/>
<feature type="compositionally biased region" description="Basic and acidic residues" evidence="1">
    <location>
        <begin position="169"/>
        <end position="178"/>
    </location>
</feature>
<protein>
    <submittedName>
        <fullName evidence="3">Putative exopolysaccharide biosynthesis protein</fullName>
        <ecNumber evidence="3">3.6.-.-</ecNumber>
    </submittedName>
</protein>
<dbReference type="GO" id="GO:0016787">
    <property type="term" value="F:hydrolase activity"/>
    <property type="evidence" value="ECO:0007669"/>
    <property type="project" value="UniProtKB-KW"/>
</dbReference>
<dbReference type="OrthoDB" id="5672604at2"/>
<evidence type="ECO:0000313" key="3">
    <source>
        <dbReference type="EMBL" id="STO96737.1"/>
    </source>
</evidence>
<name>A0A377J2L8_9HELI</name>
<dbReference type="AlphaFoldDB" id="A0A377J2L8"/>
<gene>
    <name evidence="3" type="ORF">NCTC12410_00554</name>
</gene>